<proteinExistence type="predicted"/>
<dbReference type="AlphaFoldDB" id="A0ABD2QMC2"/>
<dbReference type="Proteomes" id="UP001626550">
    <property type="component" value="Unassembled WGS sequence"/>
</dbReference>
<accession>A0ABD2QMC2</accession>
<evidence type="ECO:0000313" key="1">
    <source>
        <dbReference type="EMBL" id="KAL3320644.1"/>
    </source>
</evidence>
<evidence type="ECO:0000313" key="2">
    <source>
        <dbReference type="Proteomes" id="UP001626550"/>
    </source>
</evidence>
<protein>
    <submittedName>
        <fullName evidence="1">Uncharacterized protein</fullName>
    </submittedName>
</protein>
<name>A0ABD2QMC2_9PLAT</name>
<keyword evidence="2" id="KW-1185">Reference proteome</keyword>
<organism evidence="1 2">
    <name type="scientific">Cichlidogyrus casuarinus</name>
    <dbReference type="NCBI Taxonomy" id="1844966"/>
    <lineage>
        <taxon>Eukaryota</taxon>
        <taxon>Metazoa</taxon>
        <taxon>Spiralia</taxon>
        <taxon>Lophotrochozoa</taxon>
        <taxon>Platyhelminthes</taxon>
        <taxon>Monogenea</taxon>
        <taxon>Monopisthocotylea</taxon>
        <taxon>Dactylogyridea</taxon>
        <taxon>Ancyrocephalidae</taxon>
        <taxon>Cichlidogyrus</taxon>
    </lineage>
</organism>
<gene>
    <name evidence="1" type="ORF">Ciccas_000681</name>
</gene>
<sequence>MEFMRCAPNRYFCQEVESRWRDLLEIILSCPDLRPFSNFPFYDNILWLGLCAAGSKLRPTNDSSLYNKFEDVKAKFKNSIENGLDETKKHFQWDSYTQENHLRLTRRIVEASEAFADDDCITIVDTLYPVHNEVSAVQTKLNCV</sequence>
<dbReference type="EMBL" id="JBJKFK010000039">
    <property type="protein sequence ID" value="KAL3320644.1"/>
    <property type="molecule type" value="Genomic_DNA"/>
</dbReference>
<comment type="caution">
    <text evidence="1">The sequence shown here is derived from an EMBL/GenBank/DDBJ whole genome shotgun (WGS) entry which is preliminary data.</text>
</comment>
<reference evidence="1 2" key="1">
    <citation type="submission" date="2024-11" db="EMBL/GenBank/DDBJ databases">
        <title>Adaptive evolution of stress response genes in parasites aligns with host niche diversity.</title>
        <authorList>
            <person name="Hahn C."/>
            <person name="Resl P."/>
        </authorList>
    </citation>
    <scope>NUCLEOTIDE SEQUENCE [LARGE SCALE GENOMIC DNA]</scope>
    <source>
        <strain evidence="1">EGGRZ-B1_66</strain>
        <tissue evidence="1">Body</tissue>
    </source>
</reference>